<evidence type="ECO:0000256" key="7">
    <source>
        <dbReference type="SAM" id="MobiDB-lite"/>
    </source>
</evidence>
<dbReference type="InterPro" id="IPR035644">
    <property type="entry name" value="MraZ_C"/>
</dbReference>
<proteinExistence type="inferred from homology"/>
<evidence type="ECO:0000256" key="6">
    <source>
        <dbReference type="ARBA" id="ARBA00023163"/>
    </source>
</evidence>
<evidence type="ECO:0000256" key="3">
    <source>
        <dbReference type="ARBA" id="ARBA00022737"/>
    </source>
</evidence>
<dbReference type="InterPro" id="IPR037914">
    <property type="entry name" value="SpoVT-AbrB_sf"/>
</dbReference>
<keyword evidence="6" id="KW-0804">Transcription</keyword>
<evidence type="ECO:0000313" key="10">
    <source>
        <dbReference type="Proteomes" id="UP001174909"/>
    </source>
</evidence>
<keyword evidence="4" id="KW-0805">Transcription regulation</keyword>
<evidence type="ECO:0000259" key="8">
    <source>
        <dbReference type="PROSITE" id="PS51740"/>
    </source>
</evidence>
<gene>
    <name evidence="9" type="ORF">GBAR_LOCUS30225</name>
</gene>
<evidence type="ECO:0000256" key="2">
    <source>
        <dbReference type="ARBA" id="ARBA00022490"/>
    </source>
</evidence>
<name>A0AA35TVN5_GEOBA</name>
<evidence type="ECO:0000313" key="9">
    <source>
        <dbReference type="EMBL" id="CAI8055333.1"/>
    </source>
</evidence>
<evidence type="ECO:0000256" key="4">
    <source>
        <dbReference type="ARBA" id="ARBA00023015"/>
    </source>
</evidence>
<dbReference type="InterPro" id="IPR020603">
    <property type="entry name" value="MraZ_dom"/>
</dbReference>
<dbReference type="GO" id="GO:0003700">
    <property type="term" value="F:DNA-binding transcription factor activity"/>
    <property type="evidence" value="ECO:0007669"/>
    <property type="project" value="InterPro"/>
</dbReference>
<reference evidence="9" key="1">
    <citation type="submission" date="2023-03" db="EMBL/GenBank/DDBJ databases">
        <authorList>
            <person name="Steffen K."/>
            <person name="Cardenas P."/>
        </authorList>
    </citation>
    <scope>NUCLEOTIDE SEQUENCE</scope>
</reference>
<dbReference type="AlphaFoldDB" id="A0AA35TVN5"/>
<organism evidence="9 10">
    <name type="scientific">Geodia barretti</name>
    <name type="common">Barrett's horny sponge</name>
    <dbReference type="NCBI Taxonomy" id="519541"/>
    <lineage>
        <taxon>Eukaryota</taxon>
        <taxon>Metazoa</taxon>
        <taxon>Porifera</taxon>
        <taxon>Demospongiae</taxon>
        <taxon>Heteroscleromorpha</taxon>
        <taxon>Tetractinellida</taxon>
        <taxon>Astrophorina</taxon>
        <taxon>Geodiidae</taxon>
        <taxon>Geodia</taxon>
    </lineage>
</organism>
<feature type="region of interest" description="Disordered" evidence="7">
    <location>
        <begin position="161"/>
        <end position="185"/>
    </location>
</feature>
<dbReference type="Proteomes" id="UP001174909">
    <property type="component" value="Unassembled WGS sequence"/>
</dbReference>
<feature type="domain" description="SpoVT-AbrB" evidence="8">
    <location>
        <begin position="113"/>
        <end position="156"/>
    </location>
</feature>
<keyword evidence="2" id="KW-0963">Cytoplasm</keyword>
<dbReference type="SUPFAM" id="SSF89447">
    <property type="entry name" value="AbrB/MazE/MraZ-like"/>
    <property type="match status" value="1"/>
</dbReference>
<dbReference type="CDD" id="cd16320">
    <property type="entry name" value="MraZ_N"/>
    <property type="match status" value="1"/>
</dbReference>
<evidence type="ECO:0000256" key="1">
    <source>
        <dbReference type="ARBA" id="ARBA00013860"/>
    </source>
</evidence>
<dbReference type="PANTHER" id="PTHR34701:SF1">
    <property type="entry name" value="TRANSCRIPTIONAL REGULATOR MRAZ"/>
    <property type="match status" value="1"/>
</dbReference>
<comment type="caution">
    <text evidence="9">The sequence shown here is derived from an EMBL/GenBank/DDBJ whole genome shotgun (WGS) entry which is preliminary data.</text>
</comment>
<feature type="domain" description="SpoVT-AbrB" evidence="8">
    <location>
        <begin position="36"/>
        <end position="82"/>
    </location>
</feature>
<keyword evidence="5" id="KW-0238">DNA-binding</keyword>
<protein>
    <recommendedName>
        <fullName evidence="1">Transcriptional regulator MraZ</fullName>
    </recommendedName>
</protein>
<dbReference type="InterPro" id="IPR038619">
    <property type="entry name" value="MraZ_sf"/>
</dbReference>
<evidence type="ECO:0000256" key="5">
    <source>
        <dbReference type="ARBA" id="ARBA00023125"/>
    </source>
</evidence>
<dbReference type="PANTHER" id="PTHR34701">
    <property type="entry name" value="TRANSCRIPTIONAL REGULATOR MRAZ"/>
    <property type="match status" value="1"/>
</dbReference>
<dbReference type="Pfam" id="PF02381">
    <property type="entry name" value="MraZ"/>
    <property type="match status" value="1"/>
</dbReference>
<feature type="compositionally biased region" description="Pro residues" evidence="7">
    <location>
        <begin position="176"/>
        <end position="185"/>
    </location>
</feature>
<dbReference type="InterPro" id="IPR035642">
    <property type="entry name" value="MraZ_N"/>
</dbReference>
<keyword evidence="10" id="KW-1185">Reference proteome</keyword>
<dbReference type="EMBL" id="CASHTH010004268">
    <property type="protein sequence ID" value="CAI8055333.1"/>
    <property type="molecule type" value="Genomic_DNA"/>
</dbReference>
<dbReference type="HAMAP" id="MF_01008">
    <property type="entry name" value="MraZ"/>
    <property type="match status" value="1"/>
</dbReference>
<sequence>MKAREEPGNRLERLRATARRTGLAPKEQAVALFTYTFVNKVDRKGRVSVPASFRNELARQSFNGVAVYPSIDGSKSLTGCEEDVLRQWSDTYRADDPFDTVSTRKRMRLFSAVQRLPLDADGRVLLPGELLAHAGIATHAAFVGLGHEFQIWDPAILEAARKAEQGQSSEDAAEPELPPAPGGDR</sequence>
<keyword evidence="3" id="KW-0677">Repeat</keyword>
<accession>A0AA35TVN5</accession>
<dbReference type="CDD" id="cd16321">
    <property type="entry name" value="MraZ_C"/>
    <property type="match status" value="1"/>
</dbReference>
<dbReference type="Gene3D" id="3.40.1550.20">
    <property type="entry name" value="Transcriptional regulator MraZ domain"/>
    <property type="match status" value="1"/>
</dbReference>
<dbReference type="GO" id="GO:0000976">
    <property type="term" value="F:transcription cis-regulatory region binding"/>
    <property type="evidence" value="ECO:0007669"/>
    <property type="project" value="TreeGrafter"/>
</dbReference>
<dbReference type="InterPro" id="IPR003444">
    <property type="entry name" value="MraZ"/>
</dbReference>
<dbReference type="InterPro" id="IPR007159">
    <property type="entry name" value="SpoVT-AbrB_dom"/>
</dbReference>
<dbReference type="GO" id="GO:2000143">
    <property type="term" value="P:negative regulation of DNA-templated transcription initiation"/>
    <property type="evidence" value="ECO:0007669"/>
    <property type="project" value="TreeGrafter"/>
</dbReference>
<dbReference type="PROSITE" id="PS51740">
    <property type="entry name" value="SPOVT_ABRB"/>
    <property type="match status" value="2"/>
</dbReference>